<protein>
    <submittedName>
        <fullName evidence="6">Glycosyl hydrolase 53 protein</fullName>
    </submittedName>
</protein>
<dbReference type="Pfam" id="PF02449">
    <property type="entry name" value="Glyco_hydro_42"/>
    <property type="match status" value="1"/>
</dbReference>
<comment type="caution">
    <text evidence="6">The sequence shown here is derived from an EMBL/GenBank/DDBJ whole genome shotgun (WGS) entry which is preliminary data.</text>
</comment>
<dbReference type="EMBL" id="ADVR01000051">
    <property type="protein sequence ID" value="EFO80525.1"/>
    <property type="molecule type" value="Genomic_DNA"/>
</dbReference>
<dbReference type="InterPro" id="IPR017853">
    <property type="entry name" value="GH"/>
</dbReference>
<feature type="domain" description="Glycoside hydrolase family 42 N-terminal" evidence="4">
    <location>
        <begin position="61"/>
        <end position="109"/>
    </location>
</feature>
<dbReference type="AlphaFoldDB" id="E1IE65"/>
<dbReference type="InterPro" id="IPR013529">
    <property type="entry name" value="Glyco_hydro_42_N"/>
</dbReference>
<keyword evidence="7" id="KW-1185">Reference proteome</keyword>
<dbReference type="SUPFAM" id="SSF51445">
    <property type="entry name" value="(Trans)glycosidases"/>
    <property type="match status" value="1"/>
</dbReference>
<evidence type="ECO:0000313" key="7">
    <source>
        <dbReference type="Proteomes" id="UP000054010"/>
    </source>
</evidence>
<keyword evidence="1 6" id="KW-0378">Hydrolase</keyword>
<reference evidence="6 7" key="1">
    <citation type="journal article" date="2011" name="J. Bacteriol.">
        <title>Draft genome sequence of the anoxygenic filamentous phototrophic bacterium Oscillochloris trichoides subsp. DG-6.</title>
        <authorList>
            <person name="Kuznetsov B.B."/>
            <person name="Ivanovsky R.N."/>
            <person name="Keppen O.I."/>
            <person name="Sukhacheva M.V."/>
            <person name="Bumazhkin B.K."/>
            <person name="Patutina E.O."/>
            <person name="Beletsky A.V."/>
            <person name="Mardanov A.V."/>
            <person name="Baslerov R.V."/>
            <person name="Panteleeva A.N."/>
            <person name="Kolganova T.V."/>
            <person name="Ravin N.V."/>
            <person name="Skryabin K.G."/>
        </authorList>
    </citation>
    <scope>NUCLEOTIDE SEQUENCE [LARGE SCALE GENOMIC DNA]</scope>
    <source>
        <strain evidence="6 7">DG-6</strain>
    </source>
</reference>
<dbReference type="Pfam" id="PF11790">
    <property type="entry name" value="Glyco_hydro_cc"/>
    <property type="match status" value="1"/>
</dbReference>
<dbReference type="PANTHER" id="PTHR12631:SF10">
    <property type="entry name" value="BETA-XYLOSIDASE-LIKE PROTEIN-RELATED"/>
    <property type="match status" value="1"/>
</dbReference>
<evidence type="ECO:0000256" key="2">
    <source>
        <dbReference type="ARBA" id="ARBA00023295"/>
    </source>
</evidence>
<dbReference type="Gene3D" id="3.20.20.80">
    <property type="entry name" value="Glycosidases"/>
    <property type="match status" value="1"/>
</dbReference>
<sequence length="590" mass="65205">MIRQLCLLLLLVPLLSASTPILTSAPAHGAAPFQISEVPPSFGLNSHIASRYPDPASMAAPAQMLSDLGVTWVREDLQWHRIEPQPGQWDWTFTDVALDLLHERGIQVLGVLGPSVGWGTPHPDDGTDAVSYYAPDPDAFDAYVRAVVERYHPLVQHWEIWNEPDYGIFWRPEPDVAAYTHMLIRTAATIRSIDPHAQVVLGGINPFDTAFLRGVAEHGGWGSFDILAVHPYVDPYGPEEGNLISALDGVRTVTTVYGPKPIWATEVGWASGPGDRDALGMTDAEAQANYVVRSMLILWLAGVERIFWYSFKDDPHNPYGLLRTGWGRGDLRERKPAYTALRTLNHQLAATKLLGWHTNLHPIPIMQIDQLEAWQRTSQPNGSLRLDPDSPGVAAIDYRFTTRQNDYVVFELTDPLLLPGQPYSLGIWVDGDGSGHCLKLWLRDAEGERLQYLVGVVVGPGWQFLTTPLAGSVEAANRLAGSGNQRLDFPVRLEALVLEDREDRYVGSGTIRIGGFEVLNGPPVYDLHLQRGAQTLAVLWSPSEVAWPIMCDQIRSITNRDGVQVELSPCVELNVGPVPYYLTTAPNALP</sequence>
<dbReference type="GO" id="GO:0005975">
    <property type="term" value="P:carbohydrate metabolic process"/>
    <property type="evidence" value="ECO:0007669"/>
    <property type="project" value="InterPro"/>
</dbReference>
<dbReference type="GO" id="GO:0004565">
    <property type="term" value="F:beta-galactosidase activity"/>
    <property type="evidence" value="ECO:0007669"/>
    <property type="project" value="InterPro"/>
</dbReference>
<dbReference type="GO" id="GO:0009341">
    <property type="term" value="C:beta-galactosidase complex"/>
    <property type="evidence" value="ECO:0007669"/>
    <property type="project" value="InterPro"/>
</dbReference>
<dbReference type="PANTHER" id="PTHR12631">
    <property type="entry name" value="ALPHA-L-IDURONIDASE"/>
    <property type="match status" value="1"/>
</dbReference>
<organism evidence="6 7">
    <name type="scientific">Oscillochloris trichoides DG-6</name>
    <dbReference type="NCBI Taxonomy" id="765420"/>
    <lineage>
        <taxon>Bacteria</taxon>
        <taxon>Bacillati</taxon>
        <taxon>Chloroflexota</taxon>
        <taxon>Chloroflexia</taxon>
        <taxon>Chloroflexales</taxon>
        <taxon>Chloroflexineae</taxon>
        <taxon>Oscillochloridaceae</taxon>
        <taxon>Oscillochloris</taxon>
    </lineage>
</organism>
<proteinExistence type="predicted"/>
<dbReference type="eggNOG" id="COG3693">
    <property type="taxonomic scope" value="Bacteria"/>
</dbReference>
<dbReference type="OrthoDB" id="9776971at2"/>
<keyword evidence="3" id="KW-0732">Signal</keyword>
<gene>
    <name evidence="6" type="ORF">OSCT_1616</name>
</gene>
<dbReference type="Proteomes" id="UP000054010">
    <property type="component" value="Unassembled WGS sequence"/>
</dbReference>
<accession>E1IE65</accession>
<dbReference type="InterPro" id="IPR024655">
    <property type="entry name" value="Asl1_glyco_hydro_catalytic"/>
</dbReference>
<keyword evidence="2" id="KW-0326">Glycosidase</keyword>
<evidence type="ECO:0000259" key="5">
    <source>
        <dbReference type="Pfam" id="PF11790"/>
    </source>
</evidence>
<name>E1IE65_9CHLR</name>
<evidence type="ECO:0000313" key="6">
    <source>
        <dbReference type="EMBL" id="EFO80525.1"/>
    </source>
</evidence>
<evidence type="ECO:0000259" key="4">
    <source>
        <dbReference type="Pfam" id="PF02449"/>
    </source>
</evidence>
<dbReference type="HOGENOM" id="CLU_019088_0_0_0"/>
<feature type="chain" id="PRO_5003146914" evidence="3">
    <location>
        <begin position="30"/>
        <end position="590"/>
    </location>
</feature>
<evidence type="ECO:0000256" key="1">
    <source>
        <dbReference type="ARBA" id="ARBA00022801"/>
    </source>
</evidence>
<evidence type="ECO:0000256" key="3">
    <source>
        <dbReference type="SAM" id="SignalP"/>
    </source>
</evidence>
<dbReference type="InterPro" id="IPR051923">
    <property type="entry name" value="Glycosyl_Hydrolase_39"/>
</dbReference>
<feature type="signal peptide" evidence="3">
    <location>
        <begin position="1"/>
        <end position="29"/>
    </location>
</feature>
<feature type="domain" description="Asl1-like glycosyl hydrolase catalytic" evidence="5">
    <location>
        <begin position="156"/>
        <end position="316"/>
    </location>
</feature>
<dbReference type="STRING" id="765420.OSCT_1616"/>